<gene>
    <name evidence="2" type="ordered locus">T1E_2229</name>
</gene>
<dbReference type="PATRIC" id="fig|1196325.3.peg.2222"/>
<dbReference type="KEGG" id="ppx:T1E_2229"/>
<sequence>MHTPLKPAHLWDTAMLSEDLYIMFLVVGSVLALDIAAIVLYRGAKP</sequence>
<dbReference type="Proteomes" id="UP000006503">
    <property type="component" value="Chromosome"/>
</dbReference>
<evidence type="ECO:0000313" key="2">
    <source>
        <dbReference type="EMBL" id="AFO48077.1"/>
    </source>
</evidence>
<protein>
    <submittedName>
        <fullName evidence="2">Uncharacterized protein</fullName>
    </submittedName>
</protein>
<organism evidence="2 3">
    <name type="scientific">Pseudomonas putida (strain DOT-T1E)</name>
    <dbReference type="NCBI Taxonomy" id="1196325"/>
    <lineage>
        <taxon>Bacteria</taxon>
        <taxon>Pseudomonadati</taxon>
        <taxon>Pseudomonadota</taxon>
        <taxon>Gammaproteobacteria</taxon>
        <taxon>Pseudomonadales</taxon>
        <taxon>Pseudomonadaceae</taxon>
        <taxon>Pseudomonas</taxon>
    </lineage>
</organism>
<name>I7BV72_PSEPT</name>
<feature type="transmembrane region" description="Helical" evidence="1">
    <location>
        <begin position="20"/>
        <end position="41"/>
    </location>
</feature>
<dbReference type="EMBL" id="CP003734">
    <property type="protein sequence ID" value="AFO48077.1"/>
    <property type="molecule type" value="Genomic_DNA"/>
</dbReference>
<evidence type="ECO:0000313" key="3">
    <source>
        <dbReference type="Proteomes" id="UP000006503"/>
    </source>
</evidence>
<accession>I7BV72</accession>
<evidence type="ECO:0000256" key="1">
    <source>
        <dbReference type="SAM" id="Phobius"/>
    </source>
</evidence>
<proteinExistence type="predicted"/>
<keyword evidence="1" id="KW-1133">Transmembrane helix</keyword>
<keyword evidence="1" id="KW-0812">Transmembrane</keyword>
<reference evidence="3" key="1">
    <citation type="journal article" date="2013" name="Microb. Biotechnol.">
        <title>Metabolic potential of the organic-solvent tolerant Pseudomonas putida DOT-T1E deduced from its annotated genome.</title>
        <authorList>
            <person name="Udaondo Z."/>
            <person name="Molina L."/>
            <person name="Daniels C."/>
            <person name="Gomez M.J."/>
            <person name="Molina-Henares M.A."/>
            <person name="Matilla M.A."/>
            <person name="Roca A."/>
            <person name="Fernandez M."/>
            <person name="Duque E."/>
            <person name="Segura A."/>
            <person name="Ramos J.L."/>
        </authorList>
    </citation>
    <scope>NUCLEOTIDE SEQUENCE [LARGE SCALE GENOMIC DNA]</scope>
    <source>
        <strain evidence="3">DOT-T1E</strain>
    </source>
</reference>
<keyword evidence="1" id="KW-0472">Membrane</keyword>
<dbReference type="HOGENOM" id="CLU_219791_0_0_6"/>
<dbReference type="AlphaFoldDB" id="I7BV72"/>